<evidence type="ECO:0000313" key="4">
    <source>
        <dbReference type="Proteomes" id="UP001652700"/>
    </source>
</evidence>
<organism evidence="3 4">
    <name type="scientific">Diabrotica virgifera virgifera</name>
    <name type="common">western corn rootworm</name>
    <dbReference type="NCBI Taxonomy" id="50390"/>
    <lineage>
        <taxon>Eukaryota</taxon>
        <taxon>Metazoa</taxon>
        <taxon>Ecdysozoa</taxon>
        <taxon>Arthropoda</taxon>
        <taxon>Hexapoda</taxon>
        <taxon>Insecta</taxon>
        <taxon>Pterygota</taxon>
        <taxon>Neoptera</taxon>
        <taxon>Endopterygota</taxon>
        <taxon>Coleoptera</taxon>
        <taxon>Polyphaga</taxon>
        <taxon>Cucujiformia</taxon>
        <taxon>Chrysomeloidea</taxon>
        <taxon>Chrysomelidae</taxon>
        <taxon>Galerucinae</taxon>
        <taxon>Diabroticina</taxon>
        <taxon>Diabroticites</taxon>
        <taxon>Diabrotica</taxon>
    </lineage>
</organism>
<dbReference type="Pfam" id="PF00059">
    <property type="entry name" value="Lectin_C"/>
    <property type="match status" value="1"/>
</dbReference>
<accession>A0ABM5L0C8</accession>
<keyword evidence="1" id="KW-0732">Signal</keyword>
<evidence type="ECO:0000313" key="3">
    <source>
        <dbReference type="EnsemblMetazoa" id="XP_050515893.1"/>
    </source>
</evidence>
<feature type="domain" description="C-type lectin" evidence="2">
    <location>
        <begin position="55"/>
        <end position="167"/>
    </location>
</feature>
<dbReference type="SUPFAM" id="SSF56436">
    <property type="entry name" value="C-type lectin-like"/>
    <property type="match status" value="1"/>
</dbReference>
<dbReference type="InterPro" id="IPR016187">
    <property type="entry name" value="CTDL_fold"/>
</dbReference>
<reference evidence="3" key="1">
    <citation type="submission" date="2025-05" db="UniProtKB">
        <authorList>
            <consortium name="EnsemblMetazoa"/>
        </authorList>
    </citation>
    <scope>IDENTIFICATION</scope>
</reference>
<dbReference type="SMART" id="SM00034">
    <property type="entry name" value="CLECT"/>
    <property type="match status" value="1"/>
</dbReference>
<feature type="signal peptide" evidence="1">
    <location>
        <begin position="1"/>
        <end position="33"/>
    </location>
</feature>
<proteinExistence type="predicted"/>
<dbReference type="InterPro" id="IPR001304">
    <property type="entry name" value="C-type_lectin-like"/>
</dbReference>
<dbReference type="RefSeq" id="XP_050515893.1">
    <property type="nucleotide sequence ID" value="XM_050659936.1"/>
</dbReference>
<feature type="chain" id="PRO_5045669632" description="C-type lectin domain-containing protein" evidence="1">
    <location>
        <begin position="34"/>
        <end position="172"/>
    </location>
</feature>
<name>A0ABM5L0C8_DIAVI</name>
<dbReference type="Gene3D" id="3.10.100.10">
    <property type="entry name" value="Mannose-Binding Protein A, subunit A"/>
    <property type="match status" value="1"/>
</dbReference>
<dbReference type="InterPro" id="IPR050111">
    <property type="entry name" value="C-type_lectin/snaclec_domain"/>
</dbReference>
<dbReference type="PANTHER" id="PTHR22803">
    <property type="entry name" value="MANNOSE, PHOSPHOLIPASE, LECTIN RECEPTOR RELATED"/>
    <property type="match status" value="1"/>
</dbReference>
<dbReference type="InterPro" id="IPR016186">
    <property type="entry name" value="C-type_lectin-like/link_sf"/>
</dbReference>
<dbReference type="EnsemblMetazoa" id="XM_050659936.1">
    <property type="protein sequence ID" value="XP_050515893.1"/>
    <property type="gene ID" value="LOC126890760"/>
</dbReference>
<dbReference type="GeneID" id="126890760"/>
<sequence length="172" mass="19040">MYLYFDISKNLNKNKMYHWCVVPLLFIFPLVLGATKGNCASCGCKVNNVPPVITYKLLTTPVTYKGAVAACAAAGMELASIQSREKNEGVNAALHASPLIQDFWISGYKYEKQWFWLKGEAMVFTNWGSGEPNNARGNEDCVVVFKSGTGSFWNDQVCEVKNIPLCEKVVAP</sequence>
<evidence type="ECO:0000256" key="1">
    <source>
        <dbReference type="SAM" id="SignalP"/>
    </source>
</evidence>
<dbReference type="PROSITE" id="PS50041">
    <property type="entry name" value="C_TYPE_LECTIN_2"/>
    <property type="match status" value="1"/>
</dbReference>
<keyword evidence="4" id="KW-1185">Reference proteome</keyword>
<protein>
    <recommendedName>
        <fullName evidence="2">C-type lectin domain-containing protein</fullName>
    </recommendedName>
</protein>
<evidence type="ECO:0000259" key="2">
    <source>
        <dbReference type="PROSITE" id="PS50041"/>
    </source>
</evidence>
<dbReference type="Proteomes" id="UP001652700">
    <property type="component" value="Unplaced"/>
</dbReference>